<dbReference type="InterPro" id="IPR000847">
    <property type="entry name" value="LysR_HTH_N"/>
</dbReference>
<dbReference type="InterPro" id="IPR058163">
    <property type="entry name" value="LysR-type_TF_proteobact-type"/>
</dbReference>
<dbReference type="PANTHER" id="PTHR30537:SF26">
    <property type="entry name" value="GLYCINE CLEAVAGE SYSTEM TRANSCRIPTIONAL ACTIVATOR"/>
    <property type="match status" value="1"/>
</dbReference>
<keyword evidence="3" id="KW-0238">DNA-binding</keyword>
<dbReference type="EMBL" id="LXJZ01000020">
    <property type="protein sequence ID" value="OAJ63448.1"/>
    <property type="molecule type" value="Genomic_DNA"/>
</dbReference>
<sequence>MRKLPPLNSIRAFEAAARHQSFTAAAAELSVTITAVSHQIRQLEARIGHKLFERTGRAVTLTPVGKTIYPLLRDGFDQIAQAFEVVNTRTNEDSIQISATRAFAERWLMPRLSQFNAIHPDIMVHIHGSEKAVDLRAEDIDVAIRYGPVDTDQQDSVILEDCYIAVADRGICPEDRIPTIEDFRKRPLLAYKWENRALNAPDWSAWLALVEHNQSVDFRISWYSEEMLALYAAECGLGPLMCSNVLIDEELRTGRLCRIEGPCLPGFSYRLVETTSTRPKKGLRPFTTWLREEARLFRDRSAVTG</sequence>
<dbReference type="Proteomes" id="UP000077961">
    <property type="component" value="Unassembled WGS sequence"/>
</dbReference>
<dbReference type="FunFam" id="1.10.10.10:FF:000038">
    <property type="entry name" value="Glycine cleavage system transcriptional activator"/>
    <property type="match status" value="1"/>
</dbReference>
<dbReference type="PANTHER" id="PTHR30537">
    <property type="entry name" value="HTH-TYPE TRANSCRIPTIONAL REGULATOR"/>
    <property type="match status" value="1"/>
</dbReference>
<dbReference type="InterPro" id="IPR036390">
    <property type="entry name" value="WH_DNA-bd_sf"/>
</dbReference>
<gene>
    <name evidence="7" type="ORF">A6V36_18355</name>
    <name evidence="6" type="ORF">A6V37_10535</name>
</gene>
<proteinExistence type="inferred from homology"/>
<evidence type="ECO:0000256" key="2">
    <source>
        <dbReference type="ARBA" id="ARBA00023015"/>
    </source>
</evidence>
<dbReference type="GO" id="GO:0003700">
    <property type="term" value="F:DNA-binding transcription factor activity"/>
    <property type="evidence" value="ECO:0007669"/>
    <property type="project" value="InterPro"/>
</dbReference>
<dbReference type="Gene3D" id="1.10.10.10">
    <property type="entry name" value="Winged helix-like DNA-binding domain superfamily/Winged helix DNA-binding domain"/>
    <property type="match status" value="1"/>
</dbReference>
<dbReference type="RefSeq" id="WP_064265113.1">
    <property type="nucleotide sequence ID" value="NZ_LXJZ01000020.1"/>
</dbReference>
<evidence type="ECO:0000313" key="9">
    <source>
        <dbReference type="Proteomes" id="UP000078116"/>
    </source>
</evidence>
<keyword evidence="8" id="KW-1185">Reference proteome</keyword>
<dbReference type="GO" id="GO:0006351">
    <property type="term" value="P:DNA-templated transcription"/>
    <property type="evidence" value="ECO:0007669"/>
    <property type="project" value="TreeGrafter"/>
</dbReference>
<dbReference type="Gene3D" id="3.40.190.10">
    <property type="entry name" value="Periplasmic binding protein-like II"/>
    <property type="match status" value="2"/>
</dbReference>
<evidence type="ECO:0000313" key="7">
    <source>
        <dbReference type="EMBL" id="OAJ63448.1"/>
    </source>
</evidence>
<evidence type="ECO:0000256" key="1">
    <source>
        <dbReference type="ARBA" id="ARBA00009437"/>
    </source>
</evidence>
<keyword evidence="4" id="KW-0804">Transcription</keyword>
<dbReference type="Proteomes" id="UP000078116">
    <property type="component" value="Unassembled WGS sequence"/>
</dbReference>
<comment type="similarity">
    <text evidence="1">Belongs to the LysR transcriptional regulatory family.</text>
</comment>
<name>A0A1A9MXE3_9BURK</name>
<accession>A0A1A9MXE3</accession>
<comment type="caution">
    <text evidence="6">The sequence shown here is derived from an EMBL/GenBank/DDBJ whole genome shotgun (WGS) entry which is preliminary data.</text>
</comment>
<dbReference type="OrthoDB" id="8591238at2"/>
<evidence type="ECO:0000313" key="6">
    <source>
        <dbReference type="EMBL" id="OAJ52084.1"/>
    </source>
</evidence>
<dbReference type="SUPFAM" id="SSF46785">
    <property type="entry name" value="Winged helix' DNA-binding domain"/>
    <property type="match status" value="1"/>
</dbReference>
<evidence type="ECO:0000313" key="8">
    <source>
        <dbReference type="Proteomes" id="UP000077961"/>
    </source>
</evidence>
<evidence type="ECO:0000259" key="5">
    <source>
        <dbReference type="PROSITE" id="PS50931"/>
    </source>
</evidence>
<feature type="domain" description="HTH lysR-type" evidence="5">
    <location>
        <begin position="5"/>
        <end position="62"/>
    </location>
</feature>
<evidence type="ECO:0000256" key="4">
    <source>
        <dbReference type="ARBA" id="ARBA00023163"/>
    </source>
</evidence>
<keyword evidence="2" id="KW-0805">Transcription regulation</keyword>
<dbReference type="GO" id="GO:0043565">
    <property type="term" value="F:sequence-specific DNA binding"/>
    <property type="evidence" value="ECO:0007669"/>
    <property type="project" value="TreeGrafter"/>
</dbReference>
<organism evidence="6 9">
    <name type="scientific">Paraburkholderia ginsengiterrae</name>
    <dbReference type="NCBI Taxonomy" id="1462993"/>
    <lineage>
        <taxon>Bacteria</taxon>
        <taxon>Pseudomonadati</taxon>
        <taxon>Pseudomonadota</taxon>
        <taxon>Betaproteobacteria</taxon>
        <taxon>Burkholderiales</taxon>
        <taxon>Burkholderiaceae</taxon>
        <taxon>Paraburkholderia</taxon>
    </lineage>
</organism>
<dbReference type="PRINTS" id="PR00039">
    <property type="entry name" value="HTHLYSR"/>
</dbReference>
<reference evidence="8 9" key="1">
    <citation type="submission" date="2016-04" db="EMBL/GenBank/DDBJ databases">
        <title>Reclassification of Paraburkholderia panaciterrae (Farh et al. 2015) Dobritsa &amp; Samadpour 2016 as a later homotypic synonym of Paraburkholderia ginsengiterrae (Farh et al. 2015) Dobritsa &amp; Samadpour 2016.</title>
        <authorList>
            <person name="Dobritsa A.P."/>
            <person name="Kutumbaka K."/>
            <person name="Samadpour M."/>
        </authorList>
    </citation>
    <scope>NUCLEOTIDE SEQUENCE [LARGE SCALE GENOMIC DNA]</scope>
    <source>
        <strain evidence="6 9">DCY85</strain>
        <strain evidence="7 8">DCY85-1</strain>
    </source>
</reference>
<protein>
    <submittedName>
        <fullName evidence="6">LysR family transcriptional regulator</fullName>
    </submittedName>
</protein>
<dbReference type="EMBL" id="LXKA01000382">
    <property type="protein sequence ID" value="OAJ52084.1"/>
    <property type="molecule type" value="Genomic_DNA"/>
</dbReference>
<dbReference type="InterPro" id="IPR036388">
    <property type="entry name" value="WH-like_DNA-bd_sf"/>
</dbReference>
<dbReference type="STRING" id="1462993.A6V36_18355"/>
<dbReference type="SUPFAM" id="SSF53850">
    <property type="entry name" value="Periplasmic binding protein-like II"/>
    <property type="match status" value="1"/>
</dbReference>
<dbReference type="Pfam" id="PF00126">
    <property type="entry name" value="HTH_1"/>
    <property type="match status" value="1"/>
</dbReference>
<dbReference type="PROSITE" id="PS50931">
    <property type="entry name" value="HTH_LYSR"/>
    <property type="match status" value="1"/>
</dbReference>
<dbReference type="Pfam" id="PF03466">
    <property type="entry name" value="LysR_substrate"/>
    <property type="match status" value="1"/>
</dbReference>
<dbReference type="AlphaFoldDB" id="A0A1A9MXE3"/>
<dbReference type="InterPro" id="IPR005119">
    <property type="entry name" value="LysR_subst-bd"/>
</dbReference>
<evidence type="ECO:0000256" key="3">
    <source>
        <dbReference type="ARBA" id="ARBA00023125"/>
    </source>
</evidence>